<evidence type="ECO:0000313" key="2">
    <source>
        <dbReference type="Proteomes" id="UP000248863"/>
    </source>
</evidence>
<dbReference type="AlphaFoldDB" id="A0A327L2I7"/>
<dbReference type="SUPFAM" id="SSF57756">
    <property type="entry name" value="Retrovirus zinc finger-like domains"/>
    <property type="match status" value="1"/>
</dbReference>
<gene>
    <name evidence="1" type="ORF">CH338_01570</name>
</gene>
<name>A0A327L2I7_9BRAD</name>
<organism evidence="1 2">
    <name type="scientific">Rhodoplanes elegans</name>
    <dbReference type="NCBI Taxonomy" id="29408"/>
    <lineage>
        <taxon>Bacteria</taxon>
        <taxon>Pseudomonadati</taxon>
        <taxon>Pseudomonadota</taxon>
        <taxon>Alphaproteobacteria</taxon>
        <taxon>Hyphomicrobiales</taxon>
        <taxon>Nitrobacteraceae</taxon>
        <taxon>Rhodoplanes</taxon>
    </lineage>
</organism>
<evidence type="ECO:0000313" key="1">
    <source>
        <dbReference type="EMBL" id="RAI41908.1"/>
    </source>
</evidence>
<dbReference type="EMBL" id="NPEU01000007">
    <property type="protein sequence ID" value="RAI41908.1"/>
    <property type="molecule type" value="Genomic_DNA"/>
</dbReference>
<sequence>MTLDDKIARVKDLIGKREEIDAELAVLLSGAAREPRKMRCSICDTEGHTARTCTQKTGAA</sequence>
<dbReference type="Proteomes" id="UP000248863">
    <property type="component" value="Unassembled WGS sequence"/>
</dbReference>
<dbReference type="Gene3D" id="4.10.60.10">
    <property type="entry name" value="Zinc finger, CCHC-type"/>
    <property type="match status" value="1"/>
</dbReference>
<dbReference type="GO" id="GO:0008270">
    <property type="term" value="F:zinc ion binding"/>
    <property type="evidence" value="ECO:0007669"/>
    <property type="project" value="InterPro"/>
</dbReference>
<protein>
    <recommendedName>
        <fullName evidence="3">CCHC-type domain-containing protein</fullName>
    </recommendedName>
</protein>
<comment type="caution">
    <text evidence="1">The sequence shown here is derived from an EMBL/GenBank/DDBJ whole genome shotgun (WGS) entry which is preliminary data.</text>
</comment>
<evidence type="ECO:0008006" key="3">
    <source>
        <dbReference type="Google" id="ProtNLM"/>
    </source>
</evidence>
<keyword evidence="2" id="KW-1185">Reference proteome</keyword>
<dbReference type="RefSeq" id="WP_146618627.1">
    <property type="nucleotide sequence ID" value="NZ_NHSK01000213.1"/>
</dbReference>
<dbReference type="GO" id="GO:0003676">
    <property type="term" value="F:nucleic acid binding"/>
    <property type="evidence" value="ECO:0007669"/>
    <property type="project" value="InterPro"/>
</dbReference>
<dbReference type="OrthoDB" id="8251019at2"/>
<reference evidence="1 2" key="1">
    <citation type="submission" date="2017-07" db="EMBL/GenBank/DDBJ databases">
        <title>Draft Genome Sequences of Select Purple Nonsulfur Bacteria.</title>
        <authorList>
            <person name="Lasarre B."/>
            <person name="Mckinlay J.B."/>
        </authorList>
    </citation>
    <scope>NUCLEOTIDE SEQUENCE [LARGE SCALE GENOMIC DNA]</scope>
    <source>
        <strain evidence="1 2">DSM 11907</strain>
    </source>
</reference>
<accession>A0A327L2I7</accession>
<dbReference type="InterPro" id="IPR036875">
    <property type="entry name" value="Znf_CCHC_sf"/>
</dbReference>
<proteinExistence type="predicted"/>